<evidence type="ECO:0000256" key="8">
    <source>
        <dbReference type="ARBA" id="ARBA00022660"/>
    </source>
</evidence>
<dbReference type="PIRSF" id="PIRSF000543">
    <property type="entry name" value="NADH_UQ_42KD"/>
    <property type="match status" value="1"/>
</dbReference>
<protein>
    <recommendedName>
        <fullName evidence="5 13">NADH dehydrogenase [ubiquinone] 1 alpha subcomplex subunit 10, mitochondrial</fullName>
    </recommendedName>
</protein>
<keyword evidence="12 13" id="KW-0496">Mitochondrion</keyword>
<keyword evidence="11 13" id="KW-0249">Electron transport</keyword>
<name>A0A9B2MS25_BOMTE</name>
<feature type="domain" description="Deoxynucleoside kinase" evidence="14">
    <location>
        <begin position="80"/>
        <end position="300"/>
    </location>
</feature>
<dbReference type="GO" id="GO:0006120">
    <property type="term" value="P:mitochondrial electron transport, NADH to ubiquinone"/>
    <property type="evidence" value="ECO:0007669"/>
    <property type="project" value="InterPro"/>
</dbReference>
<dbReference type="Pfam" id="PF01712">
    <property type="entry name" value="dNK"/>
    <property type="match status" value="1"/>
</dbReference>
<evidence type="ECO:0000256" key="12">
    <source>
        <dbReference type="ARBA" id="ARBA00023128"/>
    </source>
</evidence>
<evidence type="ECO:0000256" key="1">
    <source>
        <dbReference type="ARBA" id="ARBA00001974"/>
    </source>
</evidence>
<evidence type="ECO:0000259" key="14">
    <source>
        <dbReference type="Pfam" id="PF01712"/>
    </source>
</evidence>
<evidence type="ECO:0000256" key="4">
    <source>
        <dbReference type="ARBA" id="ARBA00008606"/>
    </source>
</evidence>
<evidence type="ECO:0000313" key="16">
    <source>
        <dbReference type="RefSeq" id="XP_012175129.1"/>
    </source>
</evidence>
<evidence type="ECO:0000256" key="10">
    <source>
        <dbReference type="ARBA" id="ARBA00022946"/>
    </source>
</evidence>
<dbReference type="RefSeq" id="XP_012175129.1">
    <property type="nucleotide sequence ID" value="XM_012319739.3"/>
</dbReference>
<evidence type="ECO:0000256" key="11">
    <source>
        <dbReference type="ARBA" id="ARBA00022982"/>
    </source>
</evidence>
<gene>
    <name evidence="16" type="primary">LOC100644044</name>
</gene>
<keyword evidence="6 13" id="KW-0813">Transport</keyword>
<dbReference type="Gene3D" id="3.40.50.300">
    <property type="entry name" value="P-loop containing nucleotide triphosphate hydrolases"/>
    <property type="match status" value="1"/>
</dbReference>
<evidence type="ECO:0000256" key="13">
    <source>
        <dbReference type="PIRNR" id="PIRNR000543"/>
    </source>
</evidence>
<dbReference type="KEGG" id="bter:100644044"/>
<dbReference type="GeneID" id="100644044"/>
<dbReference type="InterPro" id="IPR015828">
    <property type="entry name" value="NDUFA10"/>
</dbReference>
<comment type="similarity">
    <text evidence="4 13">Belongs to the complex I NDUFA10 subunit family.</text>
</comment>
<dbReference type="InterPro" id="IPR031314">
    <property type="entry name" value="DNK_dom"/>
</dbReference>
<comment type="subcellular location">
    <subcellularLocation>
        <location evidence="3 13">Mitochondrion matrix</location>
    </subcellularLocation>
</comment>
<keyword evidence="15" id="KW-1185">Reference proteome</keyword>
<keyword evidence="8 13" id="KW-0679">Respiratory chain</keyword>
<keyword evidence="7 13" id="KW-0285">Flavoprotein</keyword>
<sequence>MTSIFCITFIKGNSIGYLTRLCKASKNFNIVTQVAFMKTLSNKPFTPKPAPFPYWKKLCNEINMTFDPTTLRFDENTKVIVVDGPPASGKSKLCEQIAKEFGLLYMPPPVFDEMYINYYGFDVRSLNPKLKDEWRMRDLTDFLRDPDNRGTARIQYGIFMMRMEQYLNALLHVLATGQGVVLNRCIFTEAGYMHAMYNSGYLSKQAVNEFDMMRTDTFNFLLRPHLIIYLDATPETVLERIKKRGNIDEINSKVFTKKFLSDLSIATKERCLSWLSSHSEILIYDWNKESNNMDIINDIENLNLEEEIKQEKFSDWVFVDTNELIDSLEMYHTKNHIYACLEKTTISEIALEMYVSNDAEAAIDKLLSEIESEKYAPKCNPKLDKVPWIIKEKYFILSACRRTPRDFINCDLFKLPC</sequence>
<dbReference type="GO" id="GO:0005759">
    <property type="term" value="C:mitochondrial matrix"/>
    <property type="evidence" value="ECO:0007669"/>
    <property type="project" value="UniProtKB-SubCell"/>
</dbReference>
<organism evidence="15 16">
    <name type="scientific">Bombus terrestris</name>
    <name type="common">Buff-tailed bumblebee</name>
    <name type="synonym">Apis terrestris</name>
    <dbReference type="NCBI Taxonomy" id="30195"/>
    <lineage>
        <taxon>Eukaryota</taxon>
        <taxon>Metazoa</taxon>
        <taxon>Ecdysozoa</taxon>
        <taxon>Arthropoda</taxon>
        <taxon>Hexapoda</taxon>
        <taxon>Insecta</taxon>
        <taxon>Pterygota</taxon>
        <taxon>Neoptera</taxon>
        <taxon>Endopterygota</taxon>
        <taxon>Hymenoptera</taxon>
        <taxon>Apocrita</taxon>
        <taxon>Aculeata</taxon>
        <taxon>Apoidea</taxon>
        <taxon>Anthophila</taxon>
        <taxon>Apidae</taxon>
        <taxon>Bombus</taxon>
        <taxon>Bombus</taxon>
    </lineage>
</organism>
<accession>A0A9B2MS25</accession>
<dbReference type="InterPro" id="IPR050566">
    <property type="entry name" value="Deoxyribonucleoside_kinase"/>
</dbReference>
<evidence type="ECO:0000256" key="7">
    <source>
        <dbReference type="ARBA" id="ARBA00022630"/>
    </source>
</evidence>
<evidence type="ECO:0000256" key="6">
    <source>
        <dbReference type="ARBA" id="ARBA00022448"/>
    </source>
</evidence>
<evidence type="ECO:0000256" key="3">
    <source>
        <dbReference type="ARBA" id="ARBA00004305"/>
    </source>
</evidence>
<evidence type="ECO:0000256" key="5">
    <source>
        <dbReference type="ARBA" id="ARBA00017279"/>
    </source>
</evidence>
<dbReference type="SUPFAM" id="SSF52540">
    <property type="entry name" value="P-loop containing nucleoside triphosphate hydrolases"/>
    <property type="match status" value="1"/>
</dbReference>
<evidence type="ECO:0000313" key="15">
    <source>
        <dbReference type="Proteomes" id="UP000835206"/>
    </source>
</evidence>
<evidence type="ECO:0000256" key="9">
    <source>
        <dbReference type="ARBA" id="ARBA00022827"/>
    </source>
</evidence>
<dbReference type="OrthoDB" id="17400at2759"/>
<dbReference type="Proteomes" id="UP000835206">
    <property type="component" value="Chromosome 16"/>
</dbReference>
<keyword evidence="10" id="KW-0809">Transit peptide</keyword>
<reference evidence="16" key="1">
    <citation type="submission" date="2025-08" db="UniProtKB">
        <authorList>
            <consortium name="RefSeq"/>
        </authorList>
    </citation>
    <scope>IDENTIFICATION</scope>
</reference>
<evidence type="ECO:0000256" key="2">
    <source>
        <dbReference type="ARBA" id="ARBA00003195"/>
    </source>
</evidence>
<dbReference type="AlphaFoldDB" id="A0A9B2MS25"/>
<comment type="cofactor">
    <cofactor evidence="1 13">
        <name>FAD</name>
        <dbReference type="ChEBI" id="CHEBI:57692"/>
    </cofactor>
</comment>
<dbReference type="CTD" id="42591"/>
<dbReference type="PANTHER" id="PTHR10513">
    <property type="entry name" value="DEOXYNUCLEOSIDE KINASE"/>
    <property type="match status" value="1"/>
</dbReference>
<comment type="function">
    <text evidence="2 13">Accessory subunit of the mitochondrial membrane respiratory chain NADH dehydrogenase (Complex I), that is believed not to be involved in catalysis. Complex I functions in the transfer of electrons from NADH to the respiratory chain. The immediate electron acceptor for the enzyme is believed to be ubiquinone.</text>
</comment>
<proteinExistence type="inferred from homology"/>
<dbReference type="InterPro" id="IPR027417">
    <property type="entry name" value="P-loop_NTPase"/>
</dbReference>
<keyword evidence="9 13" id="KW-0274">FAD</keyword>
<dbReference type="PANTHER" id="PTHR10513:SF15">
    <property type="entry name" value="NADH DEHYDROGENASE [UBIQUINONE] 1 ALPHA SUBCOMPLEX SUBUNIT 10, MITOCHONDRIAL"/>
    <property type="match status" value="1"/>
</dbReference>